<organism evidence="1 2">
    <name type="scientific">Tremella mesenterica</name>
    <name type="common">Jelly fungus</name>
    <dbReference type="NCBI Taxonomy" id="5217"/>
    <lineage>
        <taxon>Eukaryota</taxon>
        <taxon>Fungi</taxon>
        <taxon>Dikarya</taxon>
        <taxon>Basidiomycota</taxon>
        <taxon>Agaricomycotina</taxon>
        <taxon>Tremellomycetes</taxon>
        <taxon>Tremellales</taxon>
        <taxon>Tremellaceae</taxon>
        <taxon>Tremella</taxon>
    </lineage>
</organism>
<name>A0A4Q1BUS6_TREME</name>
<dbReference type="EMBL" id="SDIL01000005">
    <property type="protein sequence ID" value="RXK41893.1"/>
    <property type="molecule type" value="Genomic_DNA"/>
</dbReference>
<sequence length="247" mass="28122">MISTNLRNDFRENKTIQETYSIEKIKSQGNQTEKDKDLSDKFEDWMQTRWEPWSTAHLEKYDSRNYTVQGEGAQFEALGDDTESLAPTLVEQDNGDTSSMVPTLVDHDRGIFQDSVIVNLDEKEQSAPSPEGESYVDVQDIMEGLLDQYLPLTYSMFLTSRDRWGNQSQVTNENVGDWIDLMSSMIDMLQHINDKADDMKEVPYPFNDATVQTILTQTSQWFRAVIDASASKSAIISSETLDYPGSL</sequence>
<reference evidence="1 2" key="1">
    <citation type="submission" date="2016-06" db="EMBL/GenBank/DDBJ databases">
        <title>Evolution of pathogenesis and genome organization in the Tremellales.</title>
        <authorList>
            <person name="Cuomo C."/>
            <person name="Litvintseva A."/>
            <person name="Heitman J."/>
            <person name="Chen Y."/>
            <person name="Sun S."/>
            <person name="Springer D."/>
            <person name="Dromer F."/>
            <person name="Young S."/>
            <person name="Zeng Q."/>
            <person name="Chapman S."/>
            <person name="Gujja S."/>
            <person name="Saif S."/>
            <person name="Birren B."/>
        </authorList>
    </citation>
    <scope>NUCLEOTIDE SEQUENCE [LARGE SCALE GENOMIC DNA]</scope>
    <source>
        <strain evidence="1 2">ATCC 28783</strain>
    </source>
</reference>
<dbReference type="Proteomes" id="UP000289152">
    <property type="component" value="Unassembled WGS sequence"/>
</dbReference>
<keyword evidence="2" id="KW-1185">Reference proteome</keyword>
<comment type="caution">
    <text evidence="1">The sequence shown here is derived from an EMBL/GenBank/DDBJ whole genome shotgun (WGS) entry which is preliminary data.</text>
</comment>
<evidence type="ECO:0000313" key="1">
    <source>
        <dbReference type="EMBL" id="RXK41893.1"/>
    </source>
</evidence>
<accession>A0A4Q1BUS6</accession>
<proteinExistence type="predicted"/>
<dbReference type="VEuPathDB" id="FungiDB:TREMEDRAFT_59942"/>
<dbReference type="InParanoid" id="A0A4Q1BUS6"/>
<protein>
    <submittedName>
        <fullName evidence="1">Uncharacterized protein</fullName>
    </submittedName>
</protein>
<dbReference type="AlphaFoldDB" id="A0A4Q1BUS6"/>
<gene>
    <name evidence="1" type="ORF">M231_00892</name>
</gene>
<evidence type="ECO:0000313" key="2">
    <source>
        <dbReference type="Proteomes" id="UP000289152"/>
    </source>
</evidence>